<name>A0A284R738_ARMOS</name>
<protein>
    <recommendedName>
        <fullName evidence="4 9">DNA-directed RNA polymerase III subunit RPC3</fullName>
        <shortName evidence="9">RNA polymerase III subunit C3</shortName>
    </recommendedName>
</protein>
<keyword evidence="13" id="KW-1185">Reference proteome</keyword>
<evidence type="ECO:0000256" key="7">
    <source>
        <dbReference type="ARBA" id="ARBA00023242"/>
    </source>
</evidence>
<evidence type="ECO:0000256" key="6">
    <source>
        <dbReference type="ARBA" id="ARBA00023163"/>
    </source>
</evidence>
<feature type="domain" description="HTH TFE/IIEalpha-type" evidence="11">
    <location>
        <begin position="367"/>
        <end position="453"/>
    </location>
</feature>
<dbReference type="GO" id="GO:0003697">
    <property type="term" value="F:single-stranded DNA binding"/>
    <property type="evidence" value="ECO:0007669"/>
    <property type="project" value="UniProtKB-UniRule"/>
</dbReference>
<proteinExistence type="inferred from homology"/>
<organism evidence="12 13">
    <name type="scientific">Armillaria ostoyae</name>
    <name type="common">Armillaria root rot fungus</name>
    <dbReference type="NCBI Taxonomy" id="47428"/>
    <lineage>
        <taxon>Eukaryota</taxon>
        <taxon>Fungi</taxon>
        <taxon>Dikarya</taxon>
        <taxon>Basidiomycota</taxon>
        <taxon>Agaricomycotina</taxon>
        <taxon>Agaricomycetes</taxon>
        <taxon>Agaricomycetidae</taxon>
        <taxon>Agaricales</taxon>
        <taxon>Marasmiineae</taxon>
        <taxon>Physalacriaceae</taxon>
        <taxon>Armillaria</taxon>
    </lineage>
</organism>
<accession>A0A284R738</accession>
<dbReference type="STRING" id="47428.A0A284R738"/>
<keyword evidence="5 9" id="KW-0240">DNA-directed RNA polymerase</keyword>
<keyword evidence="7 9" id="KW-0539">Nucleus</keyword>
<dbReference type="GO" id="GO:0006351">
    <property type="term" value="P:DNA-templated transcription"/>
    <property type="evidence" value="ECO:0007669"/>
    <property type="project" value="InterPro"/>
</dbReference>
<dbReference type="GO" id="GO:0005666">
    <property type="term" value="C:RNA polymerase III complex"/>
    <property type="evidence" value="ECO:0007669"/>
    <property type="project" value="UniProtKB-UniRule"/>
</dbReference>
<dbReference type="PANTHER" id="PTHR12949:SF0">
    <property type="entry name" value="DNA-DIRECTED RNA POLYMERASE III SUBUNIT RPC3"/>
    <property type="match status" value="1"/>
</dbReference>
<dbReference type="EMBL" id="FUEG01000005">
    <property type="protein sequence ID" value="SJL04545.1"/>
    <property type="molecule type" value="Genomic_DNA"/>
</dbReference>
<dbReference type="InterPro" id="IPR039748">
    <property type="entry name" value="RPC3"/>
</dbReference>
<dbReference type="Pfam" id="PF08221">
    <property type="entry name" value="HTH_9"/>
    <property type="match status" value="1"/>
</dbReference>
<evidence type="ECO:0000256" key="4">
    <source>
        <dbReference type="ARBA" id="ARBA00016689"/>
    </source>
</evidence>
<dbReference type="InterPro" id="IPR055207">
    <property type="entry name" value="POLR3C_WHD"/>
</dbReference>
<dbReference type="SUPFAM" id="SSF46785">
    <property type="entry name" value="Winged helix' DNA-binding domain"/>
    <property type="match status" value="1"/>
</dbReference>
<dbReference type="Gene3D" id="6.10.140.1450">
    <property type="match status" value="1"/>
</dbReference>
<comment type="function">
    <text evidence="8 9">DNA-dependent RNA polymerase catalyzes the transcription of DNA into RNA using the four ribonucleoside triphosphates as substrates. Specific core component of RNA polymerase III which synthesizes small RNAs, such as 5S rRNA and tRNAs.</text>
</comment>
<dbReference type="OrthoDB" id="272392at2759"/>
<dbReference type="Proteomes" id="UP000219338">
    <property type="component" value="Unassembled WGS sequence"/>
</dbReference>
<comment type="subcellular location">
    <subcellularLocation>
        <location evidence="1 9">Nucleus</location>
    </subcellularLocation>
</comment>
<dbReference type="Gene3D" id="1.10.10.10">
    <property type="entry name" value="Winged helix-like DNA-binding domain superfamily/Winged helix DNA-binding domain"/>
    <property type="match status" value="3"/>
</dbReference>
<dbReference type="InterPro" id="IPR036388">
    <property type="entry name" value="WH-like_DNA-bd_sf"/>
</dbReference>
<evidence type="ECO:0000256" key="1">
    <source>
        <dbReference type="ARBA" id="ARBA00004123"/>
    </source>
</evidence>
<comment type="similarity">
    <text evidence="2 9">Belongs to the RNA polymerase beta chain family.</text>
</comment>
<evidence type="ECO:0000259" key="11">
    <source>
        <dbReference type="PROSITE" id="PS51344"/>
    </source>
</evidence>
<dbReference type="AlphaFoldDB" id="A0A284R738"/>
<gene>
    <name evidence="12" type="ORF">ARMOST_07912</name>
</gene>
<dbReference type="PANTHER" id="PTHR12949">
    <property type="entry name" value="RNA POLYMERASE III DNA DIRECTED -RELATED"/>
    <property type="match status" value="1"/>
</dbReference>
<evidence type="ECO:0000256" key="9">
    <source>
        <dbReference type="RuleBase" id="RU367076"/>
    </source>
</evidence>
<evidence type="ECO:0000313" key="12">
    <source>
        <dbReference type="EMBL" id="SJL04545.1"/>
    </source>
</evidence>
<comment type="subunit">
    <text evidence="3 9">Component of the RNA polymerase III (Pol III) complex consisting of 17 subunits.</text>
</comment>
<dbReference type="InterPro" id="IPR017919">
    <property type="entry name" value="TFIIE/TFIIEa_HTH"/>
</dbReference>
<dbReference type="OMA" id="GQYVVHM"/>
<feature type="region of interest" description="Disordered" evidence="10">
    <location>
        <begin position="199"/>
        <end position="225"/>
    </location>
</feature>
<dbReference type="InterPro" id="IPR036390">
    <property type="entry name" value="WH_DNA-bd_sf"/>
</dbReference>
<evidence type="ECO:0000256" key="2">
    <source>
        <dbReference type="ARBA" id="ARBA00006835"/>
    </source>
</evidence>
<dbReference type="PROSITE" id="PS51344">
    <property type="entry name" value="HTH_TFE_IIE"/>
    <property type="match status" value="1"/>
</dbReference>
<sequence>MADAHTSRLCVQILHSHFGSLTAKVASVLLTRGRLTLPSLARYSGLKTRTVRAAVLVLVQHNILWHATLDKEGEVLEVNIEECMMRLRFGKYTWQAEVLFGKAGGQIVQLILDHGKLRPPDIISELSILDPKGSAVYSQALYKLVEEAYLKPSTVLSHEAPRDKLIKYEAEEKAKIVGFPTSKQLKAARETAQARIKREEKDAEGVGIKRKAKDQPGQRSAKRKATGTIGVLEDSVYFRLNFDKFNIHIRNSLIEKAVRERYNDGAALVIRAALKVTESSQKTLLENRTEPISVANIAMQLSDEDDLSSGLVFSSKKGASNTTCIKEYLGIMSNADNPTTVGKASSFVSYDSQKVYVEFDLIANRLRRNVLEAVARERHGTEGVRIVRLLLETGKMDEKQISKIVMMAPKDVRPLLSALAGDSLVSTQEVPRSADRAPSRTFYLWHVDLVKAYSMILGQLYKTLYNIGMRREAEKEEPMLKAVLEKRERSDVRLDESLLTSLDKDIIKEWEQKEEKLTILEMRVEECVFILRDLSAVSQGMDD</sequence>
<evidence type="ECO:0000256" key="5">
    <source>
        <dbReference type="ARBA" id="ARBA00022478"/>
    </source>
</evidence>
<dbReference type="Pfam" id="PF22536">
    <property type="entry name" value="WHD_POLR3C"/>
    <property type="match status" value="1"/>
</dbReference>
<dbReference type="InterPro" id="IPR008806">
    <property type="entry name" value="RNA_pol_III_Rpc82_C"/>
</dbReference>
<evidence type="ECO:0000256" key="3">
    <source>
        <dbReference type="ARBA" id="ARBA00011206"/>
    </source>
</evidence>
<dbReference type="Pfam" id="PF05645">
    <property type="entry name" value="RNA_pol_Rpc82"/>
    <property type="match status" value="1"/>
</dbReference>
<evidence type="ECO:0000256" key="10">
    <source>
        <dbReference type="SAM" id="MobiDB-lite"/>
    </source>
</evidence>
<evidence type="ECO:0000313" key="13">
    <source>
        <dbReference type="Proteomes" id="UP000219338"/>
    </source>
</evidence>
<dbReference type="InterPro" id="IPR013197">
    <property type="entry name" value="RNA_pol_III_RPC82-rel_HTH"/>
</dbReference>
<reference evidence="13" key="1">
    <citation type="journal article" date="2017" name="Nat. Ecol. Evol.">
        <title>Genome expansion and lineage-specific genetic innovations in the forest pathogenic fungi Armillaria.</title>
        <authorList>
            <person name="Sipos G."/>
            <person name="Prasanna A.N."/>
            <person name="Walter M.C."/>
            <person name="O'Connor E."/>
            <person name="Balint B."/>
            <person name="Krizsan K."/>
            <person name="Kiss B."/>
            <person name="Hess J."/>
            <person name="Varga T."/>
            <person name="Slot J."/>
            <person name="Riley R."/>
            <person name="Boka B."/>
            <person name="Rigling D."/>
            <person name="Barry K."/>
            <person name="Lee J."/>
            <person name="Mihaltcheva S."/>
            <person name="LaButti K."/>
            <person name="Lipzen A."/>
            <person name="Waldron R."/>
            <person name="Moloney N.M."/>
            <person name="Sperisen C."/>
            <person name="Kredics L."/>
            <person name="Vagvoelgyi C."/>
            <person name="Patrignani A."/>
            <person name="Fitzpatrick D."/>
            <person name="Nagy I."/>
            <person name="Doyle S."/>
            <person name="Anderson J.B."/>
            <person name="Grigoriev I.V."/>
            <person name="Gueldener U."/>
            <person name="Muensterkoetter M."/>
            <person name="Nagy L.G."/>
        </authorList>
    </citation>
    <scope>NUCLEOTIDE SEQUENCE [LARGE SCALE GENOMIC DNA]</scope>
    <source>
        <strain evidence="13">C18/9</strain>
    </source>
</reference>
<keyword evidence="6 9" id="KW-0804">Transcription</keyword>
<evidence type="ECO:0000256" key="8">
    <source>
        <dbReference type="ARBA" id="ARBA00025127"/>
    </source>
</evidence>